<evidence type="ECO:0000313" key="3">
    <source>
        <dbReference type="Proteomes" id="UP001549320"/>
    </source>
</evidence>
<feature type="signal peptide" evidence="1">
    <location>
        <begin position="1"/>
        <end position="18"/>
    </location>
</feature>
<feature type="chain" id="PRO_5047340262" evidence="1">
    <location>
        <begin position="19"/>
        <end position="155"/>
    </location>
</feature>
<dbReference type="Proteomes" id="UP001549320">
    <property type="component" value="Unassembled WGS sequence"/>
</dbReference>
<evidence type="ECO:0000313" key="2">
    <source>
        <dbReference type="EMBL" id="MET4578898.1"/>
    </source>
</evidence>
<proteinExistence type="predicted"/>
<accession>A0ABV2QDC0</accession>
<sequence>MLLISPFFWISATLLAAAEPKVGCPPPYKEQDAKAQTTVMVVLSPRMPYALQEWRRMKKAAQDAGYQVTGLRDPRVPLAEWKEAVQASKDTELLNMPAINEIQATAFGALNHIPSSLVIHCGKTHPWPILGVMPDAAWLEVLHSRTAQLEATACC</sequence>
<organism evidence="2 3">
    <name type="scientific">Ottowia thiooxydans</name>
    <dbReference type="NCBI Taxonomy" id="219182"/>
    <lineage>
        <taxon>Bacteria</taxon>
        <taxon>Pseudomonadati</taxon>
        <taxon>Pseudomonadota</taxon>
        <taxon>Betaproteobacteria</taxon>
        <taxon>Burkholderiales</taxon>
        <taxon>Comamonadaceae</taxon>
        <taxon>Ottowia</taxon>
    </lineage>
</organism>
<keyword evidence="3" id="KW-1185">Reference proteome</keyword>
<reference evidence="2 3" key="1">
    <citation type="submission" date="2024-06" db="EMBL/GenBank/DDBJ databases">
        <title>Sorghum-associated microbial communities from plants grown in Nebraska, USA.</title>
        <authorList>
            <person name="Schachtman D."/>
        </authorList>
    </citation>
    <scope>NUCLEOTIDE SEQUENCE [LARGE SCALE GENOMIC DNA]</scope>
    <source>
        <strain evidence="2 3">2709</strain>
    </source>
</reference>
<keyword evidence="1" id="KW-0732">Signal</keyword>
<dbReference type="EMBL" id="JBEPSH010000008">
    <property type="protein sequence ID" value="MET4578898.1"/>
    <property type="molecule type" value="Genomic_DNA"/>
</dbReference>
<gene>
    <name evidence="2" type="ORF">ABIE13_004021</name>
</gene>
<evidence type="ECO:0000256" key="1">
    <source>
        <dbReference type="SAM" id="SignalP"/>
    </source>
</evidence>
<name>A0ABV2QDC0_9BURK</name>
<protein>
    <submittedName>
        <fullName evidence="2">Uncharacterized protein</fullName>
    </submittedName>
</protein>
<comment type="caution">
    <text evidence="2">The sequence shown here is derived from an EMBL/GenBank/DDBJ whole genome shotgun (WGS) entry which is preliminary data.</text>
</comment>